<gene>
    <name evidence="1" type="ORF">MRATA1EN22A_LOCUS15450</name>
</gene>
<sequence length="195" mass="20750">MPAVLWGSAEQSSRSPAGFAPDVRGLASLSLPIHISAEDPQVLTNTAPSRLSCPGPHCCASSLGLELQTGTMAFCSSHCRVREAEPPPGPERELRSNTQKRIVQGDAHANKARGFTGEGGRAESSRLRQEEPGALLLPHGALRPCGDGIRFRVISDPSSRLRVLPAASAWLSQDGVQQGAFWEVVGYMALPFDLS</sequence>
<organism evidence="1 2">
    <name type="scientific">Rangifer tarandus platyrhynchus</name>
    <name type="common">Svalbard reindeer</name>
    <dbReference type="NCBI Taxonomy" id="3082113"/>
    <lineage>
        <taxon>Eukaryota</taxon>
        <taxon>Metazoa</taxon>
        <taxon>Chordata</taxon>
        <taxon>Craniata</taxon>
        <taxon>Vertebrata</taxon>
        <taxon>Euteleostomi</taxon>
        <taxon>Mammalia</taxon>
        <taxon>Eutheria</taxon>
        <taxon>Laurasiatheria</taxon>
        <taxon>Artiodactyla</taxon>
        <taxon>Ruminantia</taxon>
        <taxon>Pecora</taxon>
        <taxon>Cervidae</taxon>
        <taxon>Odocoileinae</taxon>
        <taxon>Rangifer</taxon>
    </lineage>
</organism>
<evidence type="ECO:0000313" key="1">
    <source>
        <dbReference type="EMBL" id="CAN0314066.1"/>
    </source>
</evidence>
<name>A0AC59Z8N6_RANTA</name>
<reference evidence="1" key="1">
    <citation type="submission" date="2023-05" db="EMBL/GenBank/DDBJ databases">
        <authorList>
            <consortium name="ELIXIR-Norway"/>
        </authorList>
    </citation>
    <scope>NUCLEOTIDE SEQUENCE</scope>
</reference>
<dbReference type="EMBL" id="OX596110">
    <property type="protein sequence ID" value="CAN0314066.1"/>
    <property type="molecule type" value="Genomic_DNA"/>
</dbReference>
<evidence type="ECO:0000313" key="2">
    <source>
        <dbReference type="Proteomes" id="UP001162501"/>
    </source>
</evidence>
<dbReference type="Proteomes" id="UP001162501">
    <property type="component" value="Chromosome 26"/>
</dbReference>
<protein>
    <submittedName>
        <fullName evidence="1">Uncharacterized protein</fullName>
    </submittedName>
</protein>
<accession>A0AC59Z8N6</accession>
<proteinExistence type="predicted"/>
<reference evidence="1" key="2">
    <citation type="submission" date="2025-03" db="EMBL/GenBank/DDBJ databases">
        <authorList>
            <consortium name="ELIXIR-Norway"/>
            <consortium name="Elixir Norway"/>
        </authorList>
    </citation>
    <scope>NUCLEOTIDE SEQUENCE</scope>
</reference>